<proteinExistence type="predicted"/>
<comment type="caution">
    <text evidence="1">The sequence shown here is derived from an EMBL/GenBank/DDBJ whole genome shotgun (WGS) entry which is preliminary data.</text>
</comment>
<reference evidence="1 2" key="1">
    <citation type="submission" date="2018-02" db="EMBL/GenBank/DDBJ databases">
        <title>Draft genome of wild Prunus yedoensis var. nudiflora.</title>
        <authorList>
            <person name="Baek S."/>
            <person name="Kim J.-H."/>
            <person name="Choi K."/>
            <person name="Kim G.-B."/>
            <person name="Cho A."/>
            <person name="Jang H."/>
            <person name="Shin C.-H."/>
            <person name="Yu H.-J."/>
            <person name="Mun J.-H."/>
        </authorList>
    </citation>
    <scope>NUCLEOTIDE SEQUENCE [LARGE SCALE GENOMIC DNA]</scope>
    <source>
        <strain evidence="2">cv. Jeju island</strain>
        <tissue evidence="1">Leaf</tissue>
    </source>
</reference>
<gene>
    <name evidence="1" type="ORF">Pyn_17004</name>
</gene>
<evidence type="ECO:0000313" key="2">
    <source>
        <dbReference type="Proteomes" id="UP000250321"/>
    </source>
</evidence>
<dbReference type="AlphaFoldDB" id="A0A314YN67"/>
<name>A0A314YN67_PRUYE</name>
<organism evidence="1 2">
    <name type="scientific">Prunus yedoensis var. nudiflora</name>
    <dbReference type="NCBI Taxonomy" id="2094558"/>
    <lineage>
        <taxon>Eukaryota</taxon>
        <taxon>Viridiplantae</taxon>
        <taxon>Streptophyta</taxon>
        <taxon>Embryophyta</taxon>
        <taxon>Tracheophyta</taxon>
        <taxon>Spermatophyta</taxon>
        <taxon>Magnoliopsida</taxon>
        <taxon>eudicotyledons</taxon>
        <taxon>Gunneridae</taxon>
        <taxon>Pentapetalae</taxon>
        <taxon>rosids</taxon>
        <taxon>fabids</taxon>
        <taxon>Rosales</taxon>
        <taxon>Rosaceae</taxon>
        <taxon>Amygdaloideae</taxon>
        <taxon>Amygdaleae</taxon>
        <taxon>Prunus</taxon>
    </lineage>
</organism>
<keyword evidence="2" id="KW-1185">Reference proteome</keyword>
<dbReference type="EMBL" id="PJQY01000898">
    <property type="protein sequence ID" value="PQQ07069.1"/>
    <property type="molecule type" value="Genomic_DNA"/>
</dbReference>
<dbReference type="Proteomes" id="UP000250321">
    <property type="component" value="Unassembled WGS sequence"/>
</dbReference>
<protein>
    <submittedName>
        <fullName evidence="1">Uncharacterized protein</fullName>
    </submittedName>
</protein>
<accession>A0A314YN67</accession>
<sequence>MTNEGLLHDPEACNVILCGLHLQDIKELTYLDDHDIALQQAHHLISMAELRLVELSRAQGRKDELDNLSKSHEYLGQ</sequence>
<evidence type="ECO:0000313" key="1">
    <source>
        <dbReference type="EMBL" id="PQQ07069.1"/>
    </source>
</evidence>